<gene>
    <name evidence="1" type="ORF">C1H69_01000</name>
</gene>
<evidence type="ECO:0000313" key="1">
    <source>
        <dbReference type="EMBL" id="PMR77921.1"/>
    </source>
</evidence>
<name>A0A2N7UC00_9GAMM</name>
<organism evidence="1 2">
    <name type="scientific">Billgrantia endophytica</name>
    <dbReference type="NCBI Taxonomy" id="2033802"/>
    <lineage>
        <taxon>Bacteria</taxon>
        <taxon>Pseudomonadati</taxon>
        <taxon>Pseudomonadota</taxon>
        <taxon>Gammaproteobacteria</taxon>
        <taxon>Oceanospirillales</taxon>
        <taxon>Halomonadaceae</taxon>
        <taxon>Billgrantia</taxon>
    </lineage>
</organism>
<comment type="caution">
    <text evidence="1">The sequence shown here is derived from an EMBL/GenBank/DDBJ whole genome shotgun (WGS) entry which is preliminary data.</text>
</comment>
<reference evidence="1 2" key="1">
    <citation type="submission" date="2018-01" db="EMBL/GenBank/DDBJ databases">
        <title>Halomonas endophytica sp. nov., isolated from storage liquid in the stems of Populus euphratica.</title>
        <authorList>
            <person name="Chen C."/>
        </authorList>
    </citation>
    <scope>NUCLEOTIDE SEQUENCE [LARGE SCALE GENOMIC DNA]</scope>
    <source>
        <strain evidence="1 2">MC28</strain>
    </source>
</reference>
<dbReference type="Proteomes" id="UP000235803">
    <property type="component" value="Unassembled WGS sequence"/>
</dbReference>
<dbReference type="RefSeq" id="WP_102651559.1">
    <property type="nucleotide sequence ID" value="NZ_PNRF01000002.1"/>
</dbReference>
<dbReference type="AlphaFoldDB" id="A0A2N7UC00"/>
<sequence length="74" mass="8199">MSDISEDLRLPVACPSCGSHLYRVSQVRNPGDKVFCASCKRYLCPYHEAVDLLKEGPGSETEAMIEKVVNRNGQ</sequence>
<protein>
    <submittedName>
        <fullName evidence="1">Uncharacterized protein</fullName>
    </submittedName>
</protein>
<accession>A0A2N7UC00</accession>
<dbReference type="OrthoDB" id="6183652at2"/>
<proteinExistence type="predicted"/>
<dbReference type="EMBL" id="PNRF01000002">
    <property type="protein sequence ID" value="PMR77921.1"/>
    <property type="molecule type" value="Genomic_DNA"/>
</dbReference>
<keyword evidence="2" id="KW-1185">Reference proteome</keyword>
<evidence type="ECO:0000313" key="2">
    <source>
        <dbReference type="Proteomes" id="UP000235803"/>
    </source>
</evidence>